<keyword evidence="7 8" id="KW-0472">Membrane</keyword>
<dbReference type="Proteomes" id="UP000580891">
    <property type="component" value="Unassembled WGS sequence"/>
</dbReference>
<evidence type="ECO:0000256" key="6">
    <source>
        <dbReference type="ARBA" id="ARBA00022989"/>
    </source>
</evidence>
<dbReference type="GO" id="GO:0009847">
    <property type="term" value="P:spore germination"/>
    <property type="evidence" value="ECO:0007669"/>
    <property type="project" value="InterPro"/>
</dbReference>
<evidence type="ECO:0000256" key="8">
    <source>
        <dbReference type="SAM" id="Phobius"/>
    </source>
</evidence>
<feature type="transmembrane region" description="Helical" evidence="8">
    <location>
        <begin position="305"/>
        <end position="325"/>
    </location>
</feature>
<feature type="transmembrane region" description="Helical" evidence="8">
    <location>
        <begin position="144"/>
        <end position="164"/>
    </location>
</feature>
<comment type="similarity">
    <text evidence="2">Belongs to the amino acid-polyamine-organocation (APC) superfamily. Spore germination protein (SGP) (TC 2.A.3.9) family.</text>
</comment>
<feature type="transmembrane region" description="Helical" evidence="8">
    <location>
        <begin position="108"/>
        <end position="132"/>
    </location>
</feature>
<feature type="transmembrane region" description="Helical" evidence="8">
    <location>
        <begin position="268"/>
        <end position="293"/>
    </location>
</feature>
<organism evidence="9 10">
    <name type="scientific">[Anoxybacillus] calidus</name>
    <dbReference type="NCBI Taxonomy" id="575178"/>
    <lineage>
        <taxon>Bacteria</taxon>
        <taxon>Bacillati</taxon>
        <taxon>Bacillota</taxon>
        <taxon>Bacilli</taxon>
        <taxon>Bacillales</taxon>
        <taxon>Anoxybacillaceae</taxon>
        <taxon>Paranoxybacillus</taxon>
    </lineage>
</organism>
<evidence type="ECO:0000256" key="4">
    <source>
        <dbReference type="ARBA" id="ARBA00022544"/>
    </source>
</evidence>
<dbReference type="PANTHER" id="PTHR34975">
    <property type="entry name" value="SPORE GERMINATION PROTEIN A2"/>
    <property type="match status" value="1"/>
</dbReference>
<protein>
    <submittedName>
        <fullName evidence="9">Spore germination protein KB</fullName>
    </submittedName>
</protein>
<feature type="transmembrane region" description="Helical" evidence="8">
    <location>
        <begin position="337"/>
        <end position="354"/>
    </location>
</feature>
<dbReference type="InterPro" id="IPR004761">
    <property type="entry name" value="Spore_GerAB"/>
</dbReference>
<feature type="transmembrane region" description="Helical" evidence="8">
    <location>
        <begin position="219"/>
        <end position="248"/>
    </location>
</feature>
<comment type="subcellular location">
    <subcellularLocation>
        <location evidence="1">Membrane</location>
        <topology evidence="1">Multi-pass membrane protein</topology>
    </subcellularLocation>
</comment>
<keyword evidence="3" id="KW-0813">Transport</keyword>
<feature type="transmembrane region" description="Helical" evidence="8">
    <location>
        <begin position="12"/>
        <end position="31"/>
    </location>
</feature>
<evidence type="ECO:0000313" key="9">
    <source>
        <dbReference type="EMBL" id="MBA2870155.1"/>
    </source>
</evidence>
<name>A0A7V9YXN0_9BACL</name>
<dbReference type="RefSeq" id="WP_181535721.1">
    <property type="nucleotide sequence ID" value="NZ_JACDUU010000001.1"/>
</dbReference>
<feature type="transmembrane region" description="Helical" evidence="8">
    <location>
        <begin position="43"/>
        <end position="61"/>
    </location>
</feature>
<dbReference type="NCBIfam" id="TIGR00912">
    <property type="entry name" value="2A0309"/>
    <property type="match status" value="1"/>
</dbReference>
<feature type="transmembrane region" description="Helical" evidence="8">
    <location>
        <begin position="81"/>
        <end position="102"/>
    </location>
</feature>
<evidence type="ECO:0000256" key="7">
    <source>
        <dbReference type="ARBA" id="ARBA00023136"/>
    </source>
</evidence>
<comment type="caution">
    <text evidence="9">The sequence shown here is derived from an EMBL/GenBank/DDBJ whole genome shotgun (WGS) entry which is preliminary data.</text>
</comment>
<dbReference type="PANTHER" id="PTHR34975:SF2">
    <property type="entry name" value="SPORE GERMINATION PROTEIN A2"/>
    <property type="match status" value="1"/>
</dbReference>
<evidence type="ECO:0000313" key="10">
    <source>
        <dbReference type="Proteomes" id="UP000580891"/>
    </source>
</evidence>
<feature type="transmembrane region" description="Helical" evidence="8">
    <location>
        <begin position="184"/>
        <end position="207"/>
    </location>
</feature>
<evidence type="ECO:0000256" key="5">
    <source>
        <dbReference type="ARBA" id="ARBA00022692"/>
    </source>
</evidence>
<keyword evidence="6 8" id="KW-1133">Transmembrane helix</keyword>
<evidence type="ECO:0000256" key="1">
    <source>
        <dbReference type="ARBA" id="ARBA00004141"/>
    </source>
</evidence>
<dbReference type="Pfam" id="PF03845">
    <property type="entry name" value="Spore_permease"/>
    <property type="match status" value="1"/>
</dbReference>
<evidence type="ECO:0000256" key="2">
    <source>
        <dbReference type="ARBA" id="ARBA00007998"/>
    </source>
</evidence>
<accession>A0A7V9YXN0</accession>
<dbReference type="AlphaFoldDB" id="A0A7V9YXN0"/>
<dbReference type="GO" id="GO:0016020">
    <property type="term" value="C:membrane"/>
    <property type="evidence" value="ECO:0007669"/>
    <property type="project" value="UniProtKB-SubCell"/>
</dbReference>
<reference evidence="9 10" key="1">
    <citation type="submission" date="2020-07" db="EMBL/GenBank/DDBJ databases">
        <title>Genomic Encyclopedia of Type Strains, Phase IV (KMG-IV): sequencing the most valuable type-strain genomes for metagenomic binning, comparative biology and taxonomic classification.</title>
        <authorList>
            <person name="Goeker M."/>
        </authorList>
    </citation>
    <scope>NUCLEOTIDE SEQUENCE [LARGE SCALE GENOMIC DNA]</scope>
    <source>
        <strain evidence="9 10">DSM 25220</strain>
    </source>
</reference>
<evidence type="ECO:0000256" key="3">
    <source>
        <dbReference type="ARBA" id="ARBA00022448"/>
    </source>
</evidence>
<keyword evidence="10" id="KW-1185">Reference proteome</keyword>
<dbReference type="Gene3D" id="1.20.1740.10">
    <property type="entry name" value="Amino acid/polyamine transporter I"/>
    <property type="match status" value="1"/>
</dbReference>
<keyword evidence="5 8" id="KW-0812">Transmembrane</keyword>
<keyword evidence="4" id="KW-0309">Germination</keyword>
<sequence length="370" mass="41424">MIEKGKISATQMGIMMYLTIIATAILLVPAITARQAKQDMWLSPFWASFIGFLTVYIAVQLHQLYPQKNLIEYSEDILGKFLGKAVGLIFLFFYLHVSGIIIREYGEFIVGSFLLHTPLVFVMGTIILVCSFAVRCGLEVIGRLAEMIVPVVIIMILILLILLIPDMEVANMFPIMEKGMMPSLKGAVIPQGWFTEFFLIAFLLPYVADRNKAKKWGMISVVAVMLTLSFVNIAVLFVLGELTAGFIYPAMSAVRYISIAGFLEHIEAIVAALWVAGVFLKIAVFYYALVLGTAQWLNLSDYRPIIFPVGFLLLLFSIWSASNLMELTHFLGSSSPFYRISIQMGIPLILLFIAKWRKRASNSNQGKYQG</sequence>
<dbReference type="EMBL" id="JACDUU010000001">
    <property type="protein sequence ID" value="MBA2870155.1"/>
    <property type="molecule type" value="Genomic_DNA"/>
</dbReference>
<gene>
    <name evidence="9" type="ORF">HNQ85_000413</name>
</gene>
<proteinExistence type="inferred from homology"/>